<protein>
    <recommendedName>
        <fullName evidence="3">Apea-like HEPN domain-containing protein</fullName>
    </recommendedName>
</protein>
<reference evidence="2" key="1">
    <citation type="journal article" date="2019" name="Int. J. Syst. Evol. Microbiol.">
        <title>The Global Catalogue of Microorganisms (GCM) 10K type strain sequencing project: providing services to taxonomists for standard genome sequencing and annotation.</title>
        <authorList>
            <consortium name="The Broad Institute Genomics Platform"/>
            <consortium name="The Broad Institute Genome Sequencing Center for Infectious Disease"/>
            <person name="Wu L."/>
            <person name="Ma J."/>
        </authorList>
    </citation>
    <scope>NUCLEOTIDE SEQUENCE [LARGE SCALE GENOMIC DNA]</scope>
    <source>
        <strain evidence="2">JCM 17217</strain>
    </source>
</reference>
<sequence>MINDFFLIIVRGAKFDLAQIDFSFANYKYVPLNSSLIDEFLISQQKTDTDYLSTIRARYTRGHQIHDPHYAILPIDSNQISWNHAMRCIWLSTIAYPSDLQKIYEIRYGRLSPISIVQTSMTEYDRYETFNPMQIPDGELSSLQEFLVLAFDRIGRDNYISQVVDAYLQSRQSSLVHHSYLSLTMALETILDGKDELTYRLKRAVAIILGRTIDSCEVLFGMVGHMYGLRSTIIHGEKFKREELDYYLPTLEKLVSRLIIELIIHDVDTRISLGRIMNRSGFGDYSKISESHKEFAFNAETYAILNIKEYSKYKAK</sequence>
<accession>A0ABP7PWB2</accession>
<dbReference type="EMBL" id="BAABDI010000010">
    <property type="protein sequence ID" value="GAA3972385.1"/>
    <property type="molecule type" value="Genomic_DNA"/>
</dbReference>
<name>A0ABP7PWB2_9BACT</name>
<organism evidence="1 2">
    <name type="scientific">Hymenobacter antarcticus</name>
    <dbReference type="NCBI Taxonomy" id="486270"/>
    <lineage>
        <taxon>Bacteria</taxon>
        <taxon>Pseudomonadati</taxon>
        <taxon>Bacteroidota</taxon>
        <taxon>Cytophagia</taxon>
        <taxon>Cytophagales</taxon>
        <taxon>Hymenobacteraceae</taxon>
        <taxon>Hymenobacter</taxon>
    </lineage>
</organism>
<dbReference type="RefSeq" id="WP_345123246.1">
    <property type="nucleotide sequence ID" value="NZ_BAABDI010000010.1"/>
</dbReference>
<comment type="caution">
    <text evidence="1">The sequence shown here is derived from an EMBL/GenBank/DDBJ whole genome shotgun (WGS) entry which is preliminary data.</text>
</comment>
<evidence type="ECO:0000313" key="2">
    <source>
        <dbReference type="Proteomes" id="UP001501556"/>
    </source>
</evidence>
<dbReference type="Proteomes" id="UP001501556">
    <property type="component" value="Unassembled WGS sequence"/>
</dbReference>
<evidence type="ECO:0000313" key="1">
    <source>
        <dbReference type="EMBL" id="GAA3972385.1"/>
    </source>
</evidence>
<proteinExistence type="predicted"/>
<gene>
    <name evidence="1" type="ORF">GCM10022407_17720</name>
</gene>
<evidence type="ECO:0008006" key="3">
    <source>
        <dbReference type="Google" id="ProtNLM"/>
    </source>
</evidence>
<keyword evidence="2" id="KW-1185">Reference proteome</keyword>